<feature type="transmembrane region" description="Helical" evidence="6">
    <location>
        <begin position="506"/>
        <end position="526"/>
    </location>
</feature>
<dbReference type="GO" id="GO:0022857">
    <property type="term" value="F:transmembrane transporter activity"/>
    <property type="evidence" value="ECO:0007669"/>
    <property type="project" value="InterPro"/>
</dbReference>
<dbReference type="AlphaFoldDB" id="A0A7S4EFC0"/>
<evidence type="ECO:0000256" key="6">
    <source>
        <dbReference type="SAM" id="Phobius"/>
    </source>
</evidence>
<gene>
    <name evidence="8" type="ORF">PAUS00366_LOCUS2819</name>
</gene>
<protein>
    <recommendedName>
        <fullName evidence="7">Major facilitator superfamily (MFS) profile domain-containing protein</fullName>
    </recommendedName>
</protein>
<keyword evidence="3 6" id="KW-0812">Transmembrane</keyword>
<evidence type="ECO:0000256" key="1">
    <source>
        <dbReference type="ARBA" id="ARBA00004141"/>
    </source>
</evidence>
<feature type="transmembrane region" description="Helical" evidence="6">
    <location>
        <begin position="135"/>
        <end position="152"/>
    </location>
</feature>
<keyword evidence="4 6" id="KW-1133">Transmembrane helix</keyword>
<feature type="transmembrane region" description="Helical" evidence="6">
    <location>
        <begin position="429"/>
        <end position="450"/>
    </location>
</feature>
<feature type="transmembrane region" description="Helical" evidence="6">
    <location>
        <begin position="80"/>
        <end position="97"/>
    </location>
</feature>
<dbReference type="PANTHER" id="PTHR23504">
    <property type="entry name" value="MAJOR FACILITATOR SUPERFAMILY DOMAIN-CONTAINING PROTEIN 10"/>
    <property type="match status" value="1"/>
</dbReference>
<feature type="transmembrane region" description="Helical" evidence="6">
    <location>
        <begin position="45"/>
        <end position="68"/>
    </location>
</feature>
<dbReference type="SUPFAM" id="SSF103473">
    <property type="entry name" value="MFS general substrate transporter"/>
    <property type="match status" value="1"/>
</dbReference>
<evidence type="ECO:0000259" key="7">
    <source>
        <dbReference type="PROSITE" id="PS50850"/>
    </source>
</evidence>
<organism evidence="8">
    <name type="scientific">Pseudo-nitzschia australis</name>
    <dbReference type="NCBI Taxonomy" id="44445"/>
    <lineage>
        <taxon>Eukaryota</taxon>
        <taxon>Sar</taxon>
        <taxon>Stramenopiles</taxon>
        <taxon>Ochrophyta</taxon>
        <taxon>Bacillariophyta</taxon>
        <taxon>Bacillariophyceae</taxon>
        <taxon>Bacillariophycidae</taxon>
        <taxon>Bacillariales</taxon>
        <taxon>Bacillariaceae</taxon>
        <taxon>Pseudo-nitzschia</taxon>
    </lineage>
</organism>
<dbReference type="PROSITE" id="PS50850">
    <property type="entry name" value="MFS"/>
    <property type="match status" value="1"/>
</dbReference>
<name>A0A7S4EFC0_9STRA</name>
<keyword evidence="2" id="KW-0813">Transport</keyword>
<feature type="transmembrane region" description="Helical" evidence="6">
    <location>
        <begin position="365"/>
        <end position="385"/>
    </location>
</feature>
<dbReference type="InterPro" id="IPR036259">
    <property type="entry name" value="MFS_trans_sf"/>
</dbReference>
<feature type="transmembrane region" description="Helical" evidence="6">
    <location>
        <begin position="173"/>
        <end position="195"/>
    </location>
</feature>
<feature type="transmembrane region" description="Helical" evidence="6">
    <location>
        <begin position="471"/>
        <end position="494"/>
    </location>
</feature>
<dbReference type="Pfam" id="PF07690">
    <property type="entry name" value="MFS_1"/>
    <property type="match status" value="1"/>
</dbReference>
<sequence length="561" mass="61993">MIIGDTPNEQVDTPTMSESTPLISNKVTSNNDDTQKQEWSLTTAALAFTLLVQSYLLVSVFPYAGFLAMHLIPGLNEETAGSYAGLIGASFMAGRSFSSFEWGKAADRYGRVSIIKASLLLSAIVSILFGLAPTFPLALTLRFLLGLCNGFLGPVKTLVSEYARGDEALETRMMGIVIGMWAYGFLINPAISGYLSDPVKQYPDAKIVKIFHPMLENYPFFLPNLVGCFVCLIGYLLTHVFVQETLPQERQQQFRLSSILPYIRNNVNIFMRKVPSWGLFKPLHNSQEEVSHHMASVLPHSQDKEGVTKVEDEERATLFSLWKRKAIRQHLLVYWIFSFLVITLDEVFPLYCISKTSGLGITERIIGNILSGTGLFYCIMQYFLLTGLVDRFGFYPALKIGTFFSVPLAILIPLSLITNEDATLGMLNFSSLAFLSAVYATIRVFVAVAISSITMTTNRTVPSHQRGTLNGLSMLGGSLAKALGPLFGGILFSTCVNHMTPPFGSVAVYGIMTVLGICLCVYAYFLQEYDDCKELSPANLAENENATKHCDLEKEELAPTF</sequence>
<feature type="transmembrane region" description="Helical" evidence="6">
    <location>
        <begin position="221"/>
        <end position="242"/>
    </location>
</feature>
<evidence type="ECO:0000256" key="3">
    <source>
        <dbReference type="ARBA" id="ARBA00022692"/>
    </source>
</evidence>
<dbReference type="GO" id="GO:0016020">
    <property type="term" value="C:membrane"/>
    <property type="evidence" value="ECO:0007669"/>
    <property type="project" value="UniProtKB-SubCell"/>
</dbReference>
<evidence type="ECO:0000313" key="8">
    <source>
        <dbReference type="EMBL" id="CAE0710099.1"/>
    </source>
</evidence>
<accession>A0A7S4EFC0</accession>
<dbReference type="PANTHER" id="PTHR23504:SF15">
    <property type="entry name" value="MAJOR FACILITATOR SUPERFAMILY (MFS) PROFILE DOMAIN-CONTAINING PROTEIN"/>
    <property type="match status" value="1"/>
</dbReference>
<comment type="subcellular location">
    <subcellularLocation>
        <location evidence="1">Membrane</location>
        <topology evidence="1">Multi-pass membrane protein</topology>
    </subcellularLocation>
</comment>
<feature type="transmembrane region" description="Helical" evidence="6">
    <location>
        <begin position="331"/>
        <end position="353"/>
    </location>
</feature>
<evidence type="ECO:0000256" key="4">
    <source>
        <dbReference type="ARBA" id="ARBA00022989"/>
    </source>
</evidence>
<evidence type="ECO:0000256" key="5">
    <source>
        <dbReference type="ARBA" id="ARBA00023136"/>
    </source>
</evidence>
<feature type="transmembrane region" description="Helical" evidence="6">
    <location>
        <begin position="109"/>
        <end position="129"/>
    </location>
</feature>
<dbReference type="InterPro" id="IPR020846">
    <property type="entry name" value="MFS_dom"/>
</dbReference>
<feature type="transmembrane region" description="Helical" evidence="6">
    <location>
        <begin position="397"/>
        <end position="417"/>
    </location>
</feature>
<evidence type="ECO:0000256" key="2">
    <source>
        <dbReference type="ARBA" id="ARBA00022448"/>
    </source>
</evidence>
<proteinExistence type="predicted"/>
<feature type="domain" description="Major facilitator superfamily (MFS) profile" evidence="7">
    <location>
        <begin position="40"/>
        <end position="531"/>
    </location>
</feature>
<dbReference type="EMBL" id="HBIX01003643">
    <property type="protein sequence ID" value="CAE0710099.1"/>
    <property type="molecule type" value="Transcribed_RNA"/>
</dbReference>
<keyword evidence="5 6" id="KW-0472">Membrane</keyword>
<dbReference type="InterPro" id="IPR011701">
    <property type="entry name" value="MFS"/>
</dbReference>
<reference evidence="8" key="1">
    <citation type="submission" date="2021-01" db="EMBL/GenBank/DDBJ databases">
        <authorList>
            <person name="Corre E."/>
            <person name="Pelletier E."/>
            <person name="Niang G."/>
            <person name="Scheremetjew M."/>
            <person name="Finn R."/>
            <person name="Kale V."/>
            <person name="Holt S."/>
            <person name="Cochrane G."/>
            <person name="Meng A."/>
            <person name="Brown T."/>
            <person name="Cohen L."/>
        </authorList>
    </citation>
    <scope>NUCLEOTIDE SEQUENCE</scope>
    <source>
        <strain evidence="8">10249 10 AB</strain>
    </source>
</reference>
<dbReference type="Gene3D" id="1.20.1250.20">
    <property type="entry name" value="MFS general substrate transporter like domains"/>
    <property type="match status" value="1"/>
</dbReference>